<dbReference type="SUPFAM" id="SSF55785">
    <property type="entry name" value="PYP-like sensor domain (PAS domain)"/>
    <property type="match status" value="3"/>
</dbReference>
<dbReference type="CDD" id="cd00130">
    <property type="entry name" value="PAS"/>
    <property type="match status" value="2"/>
</dbReference>
<keyword evidence="2" id="KW-0597">Phosphoprotein</keyword>
<dbReference type="PANTHER" id="PTHR43081:SF1">
    <property type="entry name" value="ADENYLATE CYCLASE, TERMINAL-DIFFERENTIATION SPECIFIC"/>
    <property type="match status" value="1"/>
</dbReference>
<dbReference type="SMART" id="SM00448">
    <property type="entry name" value="REC"/>
    <property type="match status" value="1"/>
</dbReference>
<dbReference type="Gene3D" id="3.40.50.2300">
    <property type="match status" value="1"/>
</dbReference>
<keyword evidence="3" id="KW-0175">Coiled coil</keyword>
<dbReference type="InterPro" id="IPR001054">
    <property type="entry name" value="A/G_cyclase"/>
</dbReference>
<dbReference type="InterPro" id="IPR000700">
    <property type="entry name" value="PAS-assoc_C"/>
</dbReference>
<dbReference type="InterPro" id="IPR001610">
    <property type="entry name" value="PAC"/>
</dbReference>
<keyword evidence="9" id="KW-1185">Reference proteome</keyword>
<evidence type="ECO:0000256" key="2">
    <source>
        <dbReference type="PROSITE-ProRule" id="PRU00169"/>
    </source>
</evidence>
<evidence type="ECO:0000259" key="5">
    <source>
        <dbReference type="PROSITE" id="PS50112"/>
    </source>
</evidence>
<feature type="modified residue" description="4-aspartylphosphate" evidence="2">
    <location>
        <position position="62"/>
    </location>
</feature>
<comment type="caution">
    <text evidence="8">The sequence shown here is derived from an EMBL/GenBank/DDBJ whole genome shotgun (WGS) entry which is preliminary data.</text>
</comment>
<dbReference type="Gene3D" id="3.30.70.1230">
    <property type="entry name" value="Nucleotide cyclase"/>
    <property type="match status" value="1"/>
</dbReference>
<dbReference type="InterPro" id="IPR013656">
    <property type="entry name" value="PAS_4"/>
</dbReference>
<evidence type="ECO:0000313" key="9">
    <source>
        <dbReference type="Proteomes" id="UP001384579"/>
    </source>
</evidence>
<dbReference type="PANTHER" id="PTHR43081">
    <property type="entry name" value="ADENYLATE CYCLASE, TERMINAL-DIFFERENTIATION SPECIFIC-RELATED"/>
    <property type="match status" value="1"/>
</dbReference>
<evidence type="ECO:0000259" key="7">
    <source>
        <dbReference type="PROSITE" id="PS50125"/>
    </source>
</evidence>
<dbReference type="EMBL" id="JBBLXS010000073">
    <property type="protein sequence ID" value="MEK0184783.1"/>
    <property type="molecule type" value="Genomic_DNA"/>
</dbReference>
<proteinExistence type="inferred from homology"/>
<dbReference type="Pfam" id="PF00989">
    <property type="entry name" value="PAS"/>
    <property type="match status" value="1"/>
</dbReference>
<dbReference type="CDD" id="cd17569">
    <property type="entry name" value="REC_HupR-like"/>
    <property type="match status" value="1"/>
</dbReference>
<feature type="coiled-coil region" evidence="3">
    <location>
        <begin position="130"/>
        <end position="164"/>
    </location>
</feature>
<dbReference type="Proteomes" id="UP001384579">
    <property type="component" value="Unassembled WGS sequence"/>
</dbReference>
<dbReference type="SMART" id="SM00091">
    <property type="entry name" value="PAS"/>
    <property type="match status" value="3"/>
</dbReference>
<evidence type="ECO:0000256" key="1">
    <source>
        <dbReference type="ARBA" id="ARBA00005381"/>
    </source>
</evidence>
<dbReference type="InterPro" id="IPR000014">
    <property type="entry name" value="PAS"/>
</dbReference>
<dbReference type="InterPro" id="IPR011006">
    <property type="entry name" value="CheY-like_superfamily"/>
</dbReference>
<evidence type="ECO:0000256" key="3">
    <source>
        <dbReference type="SAM" id="Coils"/>
    </source>
</evidence>
<protein>
    <submittedName>
        <fullName evidence="8">PAS domain S-box protein</fullName>
    </submittedName>
</protein>
<dbReference type="SMART" id="SM00044">
    <property type="entry name" value="CYCc"/>
    <property type="match status" value="1"/>
</dbReference>
<dbReference type="InterPro" id="IPR035965">
    <property type="entry name" value="PAS-like_dom_sf"/>
</dbReference>
<feature type="domain" description="PAC" evidence="6">
    <location>
        <begin position="375"/>
        <end position="427"/>
    </location>
</feature>
<accession>A0ABU8YK90</accession>
<dbReference type="InterPro" id="IPR050697">
    <property type="entry name" value="Adenylyl/Guanylyl_Cyclase_3/4"/>
</dbReference>
<dbReference type="InterPro" id="IPR001789">
    <property type="entry name" value="Sig_transdc_resp-reg_receiver"/>
</dbReference>
<dbReference type="Pfam" id="PF08448">
    <property type="entry name" value="PAS_4"/>
    <property type="match status" value="1"/>
</dbReference>
<feature type="domain" description="PAC" evidence="6">
    <location>
        <begin position="247"/>
        <end position="299"/>
    </location>
</feature>
<feature type="domain" description="PAC" evidence="6">
    <location>
        <begin position="521"/>
        <end position="580"/>
    </location>
</feature>
<dbReference type="PROSITE" id="PS50125">
    <property type="entry name" value="GUANYLATE_CYCLASE_2"/>
    <property type="match status" value="1"/>
</dbReference>
<organism evidence="8 9">
    <name type="scientific">Microcoleus anatoxicus PTRS2</name>
    <dbReference type="NCBI Taxonomy" id="2705321"/>
    <lineage>
        <taxon>Bacteria</taxon>
        <taxon>Bacillati</taxon>
        <taxon>Cyanobacteriota</taxon>
        <taxon>Cyanophyceae</taxon>
        <taxon>Oscillatoriophycideae</taxon>
        <taxon>Oscillatoriales</taxon>
        <taxon>Microcoleaceae</taxon>
        <taxon>Microcoleus</taxon>
        <taxon>Microcoleus anatoxicus</taxon>
    </lineage>
</organism>
<evidence type="ECO:0000313" key="8">
    <source>
        <dbReference type="EMBL" id="MEK0184783.1"/>
    </source>
</evidence>
<dbReference type="Gene3D" id="3.30.450.20">
    <property type="entry name" value="PAS domain"/>
    <property type="match status" value="3"/>
</dbReference>
<name>A0ABU8YK90_9CYAN</name>
<dbReference type="RefSeq" id="WP_340519439.1">
    <property type="nucleotide sequence ID" value="NZ_JBBLXS010000073.1"/>
</dbReference>
<dbReference type="PROSITE" id="PS50110">
    <property type="entry name" value="RESPONSE_REGULATORY"/>
    <property type="match status" value="1"/>
</dbReference>
<dbReference type="NCBIfam" id="TIGR00229">
    <property type="entry name" value="sensory_box"/>
    <property type="match status" value="2"/>
</dbReference>
<feature type="domain" description="PAS" evidence="5">
    <location>
        <begin position="168"/>
        <end position="204"/>
    </location>
</feature>
<dbReference type="PROSITE" id="PS50112">
    <property type="entry name" value="PAS"/>
    <property type="match status" value="3"/>
</dbReference>
<sequence length="868" mass="98693">MKKPVIVCVDDEPTILNSLEIDLLKAFEDKYLIETAESGEEALELLSQLLADNYEVPLIICDQIMPNMKGDELLRNVHAISPKSLNIMLTGQADLEAVTNAINYAKLYRYIAKPWQPDDLKLTVTEAIYKYFQEKQLAEKQVELQEMNQELAKLSRKQARLIATLHENESRLRQYLEAMPLGVCVLDASGQSFYANQKAREIFGKGTVPHINSEQKAAIYQFYKSGTNERCPVEELPIMRALRGENMRTESVEIRAGNKIIPIESWATPIYDSLGEISDGIIAFTDITERKKAEAALIQAEEKYRSIFENALEGIFQTTTDGHFISANPALAQIYGYDSPAELIASVNDIEHQLYVMPNRRQEFLNLMKNHGTLSEFESQVYCKDGRIIWISEYARTIFDGNGEVLYYQGFAEDITLRKEVEMERLRFTNDLEKALVAEEKLNEELSESENRLTQLLEAMPVGIFVVDANGKPCYMNSAGTKIFGQGLVCDVIPDKLPEVYQAYCAGTNQLYPMDRQPLIRALRGEVVRVDDAEIHRPDRIVPIEVWATPIYDEGKNIVYAIAAFQDITERQCVEKERRQFTDDLEKALAAQEKLTDAYGRFVPHEFLYFLGYESILEVKLGDQVQKEMSVLFSDIRDFTSLSETMNPEENFKFINAYLSRMEPVITDNYGFIDKYIGDAIMALFDGSADHAVKAGIVMLEQLNEYNTTRNQPDRQPLQIGIGINTGSLMLGTVGGQNRMDSTVISDAVNLASRIENLTKEYGVSMLITHHTFIQLEEVYDLRFVDRVKVKGKSLPITVYEVFEADGPESRQKKLETKPIFEQALIFYHSNRFVEARELLSACLQHHPTDSVAQIYMQRCVKLAIATV</sequence>
<dbReference type="Pfam" id="PF00072">
    <property type="entry name" value="Response_reg"/>
    <property type="match status" value="1"/>
</dbReference>
<evidence type="ECO:0000259" key="6">
    <source>
        <dbReference type="PROSITE" id="PS50113"/>
    </source>
</evidence>
<feature type="domain" description="Guanylate cyclase" evidence="7">
    <location>
        <begin position="630"/>
        <end position="756"/>
    </location>
</feature>
<dbReference type="Pfam" id="PF00211">
    <property type="entry name" value="Guanylate_cyc"/>
    <property type="match status" value="1"/>
</dbReference>
<feature type="domain" description="PAS" evidence="5">
    <location>
        <begin position="300"/>
        <end position="337"/>
    </location>
</feature>
<dbReference type="PROSITE" id="PS50113">
    <property type="entry name" value="PAC"/>
    <property type="match status" value="3"/>
</dbReference>
<reference evidence="8 9" key="1">
    <citation type="journal article" date="2020" name="Harmful Algae">
        <title>Molecular and morphological characterization of a novel dihydroanatoxin-a producing Microcoleus species (cyanobacteria) from the Russian River, California, USA.</title>
        <authorList>
            <person name="Conklin K.Y."/>
            <person name="Stancheva R."/>
            <person name="Otten T.G."/>
            <person name="Fadness R."/>
            <person name="Boyer G.L."/>
            <person name="Read B."/>
            <person name="Zhang X."/>
            <person name="Sheath R.G."/>
        </authorList>
    </citation>
    <scope>NUCLEOTIDE SEQUENCE [LARGE SCALE GENOMIC DNA]</scope>
    <source>
        <strain evidence="8 9">PTRS2</strain>
    </source>
</reference>
<feature type="coiled-coil region" evidence="3">
    <location>
        <begin position="429"/>
        <end position="459"/>
    </location>
</feature>
<dbReference type="InterPro" id="IPR013767">
    <property type="entry name" value="PAS_fold"/>
</dbReference>
<dbReference type="Pfam" id="PF13426">
    <property type="entry name" value="PAS_9"/>
    <property type="match status" value="1"/>
</dbReference>
<gene>
    <name evidence="8" type="ORF">WMG39_07915</name>
</gene>
<dbReference type="SUPFAM" id="SSF52172">
    <property type="entry name" value="CheY-like"/>
    <property type="match status" value="1"/>
</dbReference>
<feature type="domain" description="Response regulatory" evidence="4">
    <location>
        <begin position="5"/>
        <end position="128"/>
    </location>
</feature>
<dbReference type="CDD" id="cd07302">
    <property type="entry name" value="CHD"/>
    <property type="match status" value="1"/>
</dbReference>
<dbReference type="SMART" id="SM00086">
    <property type="entry name" value="PAC"/>
    <property type="match status" value="3"/>
</dbReference>
<evidence type="ECO:0000259" key="4">
    <source>
        <dbReference type="PROSITE" id="PS50110"/>
    </source>
</evidence>
<feature type="domain" description="PAS" evidence="5">
    <location>
        <begin position="449"/>
        <end position="485"/>
    </location>
</feature>
<dbReference type="SUPFAM" id="SSF55073">
    <property type="entry name" value="Nucleotide cyclase"/>
    <property type="match status" value="1"/>
</dbReference>
<dbReference type="InterPro" id="IPR029787">
    <property type="entry name" value="Nucleotide_cyclase"/>
</dbReference>
<comment type="similarity">
    <text evidence="1">Belongs to the adenylyl cyclase class-3 family.</text>
</comment>